<gene>
    <name evidence="1" type="ORF">RPERSI_LOCUS17130</name>
</gene>
<accession>A0ACA9R5G3</accession>
<sequence length="49" mass="5730">NVRNENGKSNATKTLKLMLLNIKVTEEPLQIQRRNYKNDEKDDSKKNIS</sequence>
<feature type="non-terminal residue" evidence="1">
    <location>
        <position position="1"/>
    </location>
</feature>
<protein>
    <submittedName>
        <fullName evidence="1">14584_t:CDS:1</fullName>
    </submittedName>
</protein>
<evidence type="ECO:0000313" key="2">
    <source>
        <dbReference type="Proteomes" id="UP000789920"/>
    </source>
</evidence>
<name>A0ACA9R5G3_9GLOM</name>
<organism evidence="1 2">
    <name type="scientific">Racocetra persica</name>
    <dbReference type="NCBI Taxonomy" id="160502"/>
    <lineage>
        <taxon>Eukaryota</taxon>
        <taxon>Fungi</taxon>
        <taxon>Fungi incertae sedis</taxon>
        <taxon>Mucoromycota</taxon>
        <taxon>Glomeromycotina</taxon>
        <taxon>Glomeromycetes</taxon>
        <taxon>Diversisporales</taxon>
        <taxon>Gigasporaceae</taxon>
        <taxon>Racocetra</taxon>
    </lineage>
</organism>
<comment type="caution">
    <text evidence="1">The sequence shown here is derived from an EMBL/GenBank/DDBJ whole genome shotgun (WGS) entry which is preliminary data.</text>
</comment>
<proteinExistence type="predicted"/>
<reference evidence="1" key="1">
    <citation type="submission" date="2021-06" db="EMBL/GenBank/DDBJ databases">
        <authorList>
            <person name="Kallberg Y."/>
            <person name="Tangrot J."/>
            <person name="Rosling A."/>
        </authorList>
    </citation>
    <scope>NUCLEOTIDE SEQUENCE</scope>
    <source>
        <strain evidence="1">MA461A</strain>
    </source>
</reference>
<evidence type="ECO:0000313" key="1">
    <source>
        <dbReference type="EMBL" id="CAG8777621.1"/>
    </source>
</evidence>
<dbReference type="Proteomes" id="UP000789920">
    <property type="component" value="Unassembled WGS sequence"/>
</dbReference>
<dbReference type="EMBL" id="CAJVQC010043476">
    <property type="protein sequence ID" value="CAG8777621.1"/>
    <property type="molecule type" value="Genomic_DNA"/>
</dbReference>
<keyword evidence="2" id="KW-1185">Reference proteome</keyword>